<dbReference type="CDD" id="cd01672">
    <property type="entry name" value="TMPK"/>
    <property type="match status" value="1"/>
</dbReference>
<evidence type="ECO:0000256" key="8">
    <source>
        <dbReference type="ARBA" id="ARBA00022777"/>
    </source>
</evidence>
<dbReference type="GO" id="GO:0006235">
    <property type="term" value="P:dTTP biosynthetic process"/>
    <property type="evidence" value="ECO:0007669"/>
    <property type="project" value="TreeGrafter"/>
</dbReference>
<dbReference type="Gene3D" id="3.40.50.300">
    <property type="entry name" value="P-loop containing nucleotide triphosphate hydrolases"/>
    <property type="match status" value="1"/>
</dbReference>
<dbReference type="HAMAP" id="MF_00165">
    <property type="entry name" value="Thymidylate_kinase"/>
    <property type="match status" value="1"/>
</dbReference>
<proteinExistence type="inferred from homology"/>
<name>A0A0G2IDR4_9EURO</name>
<dbReference type="VEuPathDB" id="FungiDB:EMCG_00003"/>
<dbReference type="PROSITE" id="PS01331">
    <property type="entry name" value="THYMIDYLATE_KINASE"/>
    <property type="match status" value="1"/>
</dbReference>
<dbReference type="SUPFAM" id="SSF52540">
    <property type="entry name" value="P-loop containing nucleoside triphosphate hydrolases"/>
    <property type="match status" value="1"/>
</dbReference>
<evidence type="ECO:0000256" key="1">
    <source>
        <dbReference type="ARBA" id="ARBA00004992"/>
    </source>
</evidence>
<dbReference type="GO" id="GO:0004798">
    <property type="term" value="F:dTMP kinase activity"/>
    <property type="evidence" value="ECO:0007669"/>
    <property type="project" value="UniProtKB-EC"/>
</dbReference>
<dbReference type="EC" id="2.7.4.9" evidence="3"/>
<evidence type="ECO:0000256" key="9">
    <source>
        <dbReference type="ARBA" id="ARBA00022840"/>
    </source>
</evidence>
<dbReference type="GO" id="GO:0005634">
    <property type="term" value="C:nucleus"/>
    <property type="evidence" value="ECO:0007669"/>
    <property type="project" value="TreeGrafter"/>
</dbReference>
<dbReference type="NCBIfam" id="TIGR00041">
    <property type="entry name" value="DTMP_kinase"/>
    <property type="match status" value="1"/>
</dbReference>
<comment type="similarity">
    <text evidence="2">Belongs to the thymidylate kinase family.</text>
</comment>
<evidence type="ECO:0000313" key="11">
    <source>
        <dbReference type="EMBL" id="KKZ68832.1"/>
    </source>
</evidence>
<dbReference type="Pfam" id="PF02223">
    <property type="entry name" value="Thymidylate_kin"/>
    <property type="match status" value="1"/>
</dbReference>
<dbReference type="OrthoDB" id="425602at2759"/>
<dbReference type="EMBL" id="LCZI01000001">
    <property type="protein sequence ID" value="KKZ68832.1"/>
    <property type="molecule type" value="Genomic_DNA"/>
</dbReference>
<dbReference type="GO" id="GO:0004550">
    <property type="term" value="F:nucleoside diphosphate kinase activity"/>
    <property type="evidence" value="ECO:0007669"/>
    <property type="project" value="TreeGrafter"/>
</dbReference>
<reference evidence="12" key="1">
    <citation type="journal article" date="2015" name="PLoS Genet.">
        <title>The dynamic genome and transcriptome of the human fungal pathogen Blastomyces and close relative Emmonsia.</title>
        <authorList>
            <person name="Munoz J.F."/>
            <person name="Gauthier G.M."/>
            <person name="Desjardins C.A."/>
            <person name="Gallo J.E."/>
            <person name="Holder J."/>
            <person name="Sullivan T.D."/>
            <person name="Marty A.J."/>
            <person name="Carmen J.C."/>
            <person name="Chen Z."/>
            <person name="Ding L."/>
            <person name="Gujja S."/>
            <person name="Magrini V."/>
            <person name="Misas E."/>
            <person name="Mitreva M."/>
            <person name="Priest M."/>
            <person name="Saif S."/>
            <person name="Whiston E.A."/>
            <person name="Young S."/>
            <person name="Zeng Q."/>
            <person name="Goldman W.E."/>
            <person name="Mardis E.R."/>
            <person name="Taylor J.W."/>
            <person name="McEwen J.G."/>
            <person name="Clay O.K."/>
            <person name="Klein B.S."/>
            <person name="Cuomo C.A."/>
        </authorList>
    </citation>
    <scope>NUCLEOTIDE SEQUENCE [LARGE SCALE GENOMIC DNA]</scope>
    <source>
        <strain evidence="12">UAMH 3008</strain>
    </source>
</reference>
<evidence type="ECO:0000259" key="10">
    <source>
        <dbReference type="Pfam" id="PF02223"/>
    </source>
</evidence>
<dbReference type="GO" id="GO:0006233">
    <property type="term" value="P:dTDP biosynthetic process"/>
    <property type="evidence" value="ECO:0007669"/>
    <property type="project" value="InterPro"/>
</dbReference>
<dbReference type="GO" id="GO:0006227">
    <property type="term" value="P:dUDP biosynthetic process"/>
    <property type="evidence" value="ECO:0007669"/>
    <property type="project" value="TreeGrafter"/>
</dbReference>
<comment type="pathway">
    <text evidence="1">Pyrimidine metabolism; dTTP biosynthesis.</text>
</comment>
<keyword evidence="9" id="KW-0067">ATP-binding</keyword>
<evidence type="ECO:0000256" key="5">
    <source>
        <dbReference type="ARBA" id="ARBA00022679"/>
    </source>
</evidence>
<feature type="domain" description="Thymidylate kinase-like" evidence="10">
    <location>
        <begin position="18"/>
        <end position="198"/>
    </location>
</feature>
<evidence type="ECO:0000256" key="3">
    <source>
        <dbReference type="ARBA" id="ARBA00012980"/>
    </source>
</evidence>
<dbReference type="PANTHER" id="PTHR10344:SF1">
    <property type="entry name" value="THYMIDYLATE KINASE"/>
    <property type="match status" value="1"/>
</dbReference>
<sequence>MEAGRGNNESQRGALIVVEGLDRAGKSTQCAILQKALQEEGHEVKYRRFPVVDRTTEIGKLINAYLAGTAHLDDHSIHLLFSANRWEAASEIQQDVSNGITVIIDRYSYSGAVYSAAKDVPALSLEWAWQPEIGLPQPDIWIFLNISPEEAAKRGGYGLERYENGTFQARVRHLFQTFIAREDPDNVCVIDAGRTEPEVALDTISAARKALERIRGIGSLRRLGVLLQPAGSQA</sequence>
<keyword evidence="7" id="KW-0547">Nucleotide-binding</keyword>
<dbReference type="InterPro" id="IPR027417">
    <property type="entry name" value="P-loop_NTPase"/>
</dbReference>
<evidence type="ECO:0000256" key="2">
    <source>
        <dbReference type="ARBA" id="ARBA00009776"/>
    </source>
</evidence>
<keyword evidence="8 11" id="KW-0418">Kinase</keyword>
<dbReference type="Proteomes" id="UP000034164">
    <property type="component" value="Unassembled WGS sequence"/>
</dbReference>
<dbReference type="InterPro" id="IPR018095">
    <property type="entry name" value="Thymidylate_kin_CS"/>
</dbReference>
<dbReference type="InterPro" id="IPR039430">
    <property type="entry name" value="Thymidylate_kin-like_dom"/>
</dbReference>
<dbReference type="InterPro" id="IPR018094">
    <property type="entry name" value="Thymidylate_kinase"/>
</dbReference>
<keyword evidence="6" id="KW-0545">Nucleotide biosynthesis</keyword>
<dbReference type="FunFam" id="3.40.50.300:FF:000679">
    <property type="entry name" value="Thymidylate kinase"/>
    <property type="match status" value="1"/>
</dbReference>
<dbReference type="GO" id="GO:0005829">
    <property type="term" value="C:cytosol"/>
    <property type="evidence" value="ECO:0007669"/>
    <property type="project" value="TreeGrafter"/>
</dbReference>
<dbReference type="AlphaFoldDB" id="A0A0G2IDR4"/>
<protein>
    <recommendedName>
        <fullName evidence="4">Thymidylate kinase</fullName>
        <ecNumber evidence="3">2.7.4.9</ecNumber>
    </recommendedName>
</protein>
<dbReference type="GO" id="GO:0005524">
    <property type="term" value="F:ATP binding"/>
    <property type="evidence" value="ECO:0007669"/>
    <property type="project" value="UniProtKB-KW"/>
</dbReference>
<keyword evidence="5" id="KW-0808">Transferase</keyword>
<evidence type="ECO:0000256" key="7">
    <source>
        <dbReference type="ARBA" id="ARBA00022741"/>
    </source>
</evidence>
<evidence type="ECO:0000256" key="4">
    <source>
        <dbReference type="ARBA" id="ARBA00017144"/>
    </source>
</evidence>
<dbReference type="PANTHER" id="PTHR10344">
    <property type="entry name" value="THYMIDYLATE KINASE"/>
    <property type="match status" value="1"/>
</dbReference>
<accession>A0A0G2IDR4</accession>
<organism evidence="11 12">
    <name type="scientific">[Emmonsia] crescens</name>
    <dbReference type="NCBI Taxonomy" id="73230"/>
    <lineage>
        <taxon>Eukaryota</taxon>
        <taxon>Fungi</taxon>
        <taxon>Dikarya</taxon>
        <taxon>Ascomycota</taxon>
        <taxon>Pezizomycotina</taxon>
        <taxon>Eurotiomycetes</taxon>
        <taxon>Eurotiomycetidae</taxon>
        <taxon>Onygenales</taxon>
        <taxon>Ajellomycetaceae</taxon>
        <taxon>Emergomyces</taxon>
    </lineage>
</organism>
<evidence type="ECO:0000256" key="6">
    <source>
        <dbReference type="ARBA" id="ARBA00022727"/>
    </source>
</evidence>
<evidence type="ECO:0000313" key="12">
    <source>
        <dbReference type="Proteomes" id="UP000034164"/>
    </source>
</evidence>
<gene>
    <name evidence="11" type="ORF">EMCG_00003</name>
</gene>
<comment type="caution">
    <text evidence="11">The sequence shown here is derived from an EMBL/GenBank/DDBJ whole genome shotgun (WGS) entry which is preliminary data.</text>
</comment>